<proteinExistence type="predicted"/>
<name>A0AC35TR66_9BILA</name>
<evidence type="ECO:0000313" key="2">
    <source>
        <dbReference type="WBParaSite" id="RSKR_0000315300.1"/>
    </source>
</evidence>
<accession>A0AC35TR66</accession>
<organism evidence="1 2">
    <name type="scientific">Rhabditophanes sp. KR3021</name>
    <dbReference type="NCBI Taxonomy" id="114890"/>
    <lineage>
        <taxon>Eukaryota</taxon>
        <taxon>Metazoa</taxon>
        <taxon>Ecdysozoa</taxon>
        <taxon>Nematoda</taxon>
        <taxon>Chromadorea</taxon>
        <taxon>Rhabditida</taxon>
        <taxon>Tylenchina</taxon>
        <taxon>Panagrolaimomorpha</taxon>
        <taxon>Strongyloidoidea</taxon>
        <taxon>Alloionematidae</taxon>
        <taxon>Rhabditophanes</taxon>
    </lineage>
</organism>
<sequence length="462" mass="52348">MTEVAGKKEIISIEEQLRLDKKCQDLDDPPSHHGQSRNYPQITHKHPSPKIPWLDRVEREFDNAFRGVDILIEEFDVEQSDLIYDARSKLGILSGCFAELVKKHQHIFGMYRLLESELFINKEELCEAKGMNQTLEIESQRLITNIHILQCQAQAKTAPHESDLISKKLNLEILKFREDSLAHTKERAAVDMLKKDNERAREIISSMQAELYAARLAAKYLDKELAGRIQQIQLLGRDMRGQEHDRLWNVLESEINLHRHKTVIRACRGRKHGKMLPTPKPKECFVPGKNGIGKNRFVTIKKESTSDGLGMSITGGKEHGVPIIVSEIHPDQPAEACGEIFVGDALLSCNGINLRGAMHMEAVKILMKEMVEQTELKFEVVYVTPDPDSDDDGEVCLETNSGHNFKLYEPFEEEFEKETCSSASSVEMSEGAYSETCSTTRTCESSESKKSSCKKNDETSKM</sequence>
<protein>
    <submittedName>
        <fullName evidence="2">PDZ domain-containing protein</fullName>
    </submittedName>
</protein>
<evidence type="ECO:0000313" key="1">
    <source>
        <dbReference type="Proteomes" id="UP000095286"/>
    </source>
</evidence>
<reference evidence="2" key="1">
    <citation type="submission" date="2016-11" db="UniProtKB">
        <authorList>
            <consortium name="WormBaseParasite"/>
        </authorList>
    </citation>
    <scope>IDENTIFICATION</scope>
    <source>
        <strain evidence="2">KR3021</strain>
    </source>
</reference>
<dbReference type="Proteomes" id="UP000095286">
    <property type="component" value="Unplaced"/>
</dbReference>
<dbReference type="WBParaSite" id="RSKR_0000315300.1">
    <property type="protein sequence ID" value="RSKR_0000315300.1"/>
    <property type="gene ID" value="RSKR_0000315300"/>
</dbReference>